<dbReference type="EMBL" id="LJRI01001197">
    <property type="protein sequence ID" value="KPY70320.1"/>
    <property type="molecule type" value="Genomic_DNA"/>
</dbReference>
<evidence type="ECO:0000313" key="2">
    <source>
        <dbReference type="Proteomes" id="UP000050384"/>
    </source>
</evidence>
<reference evidence="1 2" key="1">
    <citation type="submission" date="2015-09" db="EMBL/GenBank/DDBJ databases">
        <title>Genome announcement of multiple Pseudomonas syringae strains.</title>
        <authorList>
            <person name="Thakur S."/>
            <person name="Wang P.W."/>
            <person name="Gong Y."/>
            <person name="Weir B.S."/>
            <person name="Guttman D.S."/>
        </authorList>
    </citation>
    <scope>NUCLEOTIDE SEQUENCE [LARGE SCALE GENOMIC DNA]</scope>
    <source>
        <strain evidence="1 2">ICMP16929</strain>
    </source>
</reference>
<dbReference type="Gene3D" id="4.10.410.40">
    <property type="match status" value="1"/>
</dbReference>
<proteinExistence type="predicted"/>
<sequence>MENTMAILTQGTQMYALVPTTADPTKLEVIEVECLTAFNPGGNPADQIEITCLSDKVRRYLRGLRTPGQASFSVDADPKNASHIRLYQLSEDDSVENTSWVVGWADGFNIKPTLNEDGDDFELPPTRSWFVYDGYVSDFPFDFAGNTVVKTAGTIQRSGGSAWIRKSANA</sequence>
<organism evidence="1 2">
    <name type="scientific">Pseudomonas syringae pv. spinaceae</name>
    <dbReference type="NCBI Taxonomy" id="264459"/>
    <lineage>
        <taxon>Bacteria</taxon>
        <taxon>Pseudomonadati</taxon>
        <taxon>Pseudomonadota</taxon>
        <taxon>Gammaproteobacteria</taxon>
        <taxon>Pseudomonadales</taxon>
        <taxon>Pseudomonadaceae</taxon>
        <taxon>Pseudomonas</taxon>
        <taxon>Pseudomonas syringae</taxon>
    </lineage>
</organism>
<accession>A0A0N8SY14</accession>
<dbReference type="AlphaFoldDB" id="A0A0N8SY14"/>
<dbReference type="Proteomes" id="UP000050384">
    <property type="component" value="Unassembled WGS sequence"/>
</dbReference>
<dbReference type="PATRIC" id="fig|264459.3.peg.2788"/>
<protein>
    <recommendedName>
        <fullName evidence="3">Phage tail protein</fullName>
    </recommendedName>
</protein>
<comment type="caution">
    <text evidence="1">The sequence shown here is derived from an EMBL/GenBank/DDBJ whole genome shotgun (WGS) entry which is preliminary data.</text>
</comment>
<dbReference type="InterPro" id="IPR032495">
    <property type="entry name" value="Phage_TTP_11"/>
</dbReference>
<evidence type="ECO:0000313" key="1">
    <source>
        <dbReference type="EMBL" id="KPY70320.1"/>
    </source>
</evidence>
<dbReference type="Pfam" id="PF16460">
    <property type="entry name" value="Phage_TTP_11"/>
    <property type="match status" value="1"/>
</dbReference>
<gene>
    <name evidence="1" type="ORF">ALO94_01525</name>
</gene>
<evidence type="ECO:0008006" key="3">
    <source>
        <dbReference type="Google" id="ProtNLM"/>
    </source>
</evidence>
<name>A0A0N8SY14_PSESX</name>